<protein>
    <submittedName>
        <fullName evidence="2">Uncharacterized protein</fullName>
    </submittedName>
</protein>
<evidence type="ECO:0000256" key="1">
    <source>
        <dbReference type="SAM" id="Phobius"/>
    </source>
</evidence>
<evidence type="ECO:0000313" key="2">
    <source>
        <dbReference type="EMBL" id="MEE2003203.1"/>
    </source>
</evidence>
<gene>
    <name evidence="2" type="ORF">QWY20_17245</name>
</gene>
<dbReference type="Proteomes" id="UP001336314">
    <property type="component" value="Unassembled WGS sequence"/>
</dbReference>
<evidence type="ECO:0000313" key="3">
    <source>
        <dbReference type="Proteomes" id="UP001336314"/>
    </source>
</evidence>
<organism evidence="2 3">
    <name type="scientific">Alkalimonas cellulosilytica</name>
    <dbReference type="NCBI Taxonomy" id="3058395"/>
    <lineage>
        <taxon>Bacteria</taxon>
        <taxon>Pseudomonadati</taxon>
        <taxon>Pseudomonadota</taxon>
        <taxon>Gammaproteobacteria</taxon>
        <taxon>Alkalimonas</taxon>
    </lineage>
</organism>
<keyword evidence="1" id="KW-1133">Transmembrane helix</keyword>
<accession>A0ABU7J9I1</accession>
<dbReference type="EMBL" id="JAUHLI010000024">
    <property type="protein sequence ID" value="MEE2003203.1"/>
    <property type="molecule type" value="Genomic_DNA"/>
</dbReference>
<sequence length="115" mass="13676">MRLNGWQRMFCVFLIPFWAYLAITLYQELSTINTRVQQLDYRLEELKSAPEQQHPPRFNREQTIVELQQHLKQQQVAKNFTIILVVFFAIPVPAIFYFTIAWIAAGFRIKDKETA</sequence>
<dbReference type="RefSeq" id="WP_330130250.1">
    <property type="nucleotide sequence ID" value="NZ_JAUHLI010000024.1"/>
</dbReference>
<feature type="transmembrane region" description="Helical" evidence="1">
    <location>
        <begin position="6"/>
        <end position="26"/>
    </location>
</feature>
<keyword evidence="1" id="KW-0472">Membrane</keyword>
<proteinExistence type="predicted"/>
<reference evidence="2 3" key="1">
    <citation type="submission" date="2023-07" db="EMBL/GenBank/DDBJ databases">
        <title>Alkalimonas sp., MEB108 novel, alkaliphilic bacterium isolated from Lonar Lake, India.</title>
        <authorList>
            <person name="Joshi A."/>
            <person name="Thite S."/>
        </authorList>
    </citation>
    <scope>NUCLEOTIDE SEQUENCE [LARGE SCALE GENOMIC DNA]</scope>
    <source>
        <strain evidence="2 3">MEB108</strain>
    </source>
</reference>
<keyword evidence="1" id="KW-0812">Transmembrane</keyword>
<name>A0ABU7J9I1_9GAMM</name>
<feature type="transmembrane region" description="Helical" evidence="1">
    <location>
        <begin position="80"/>
        <end position="105"/>
    </location>
</feature>
<comment type="caution">
    <text evidence="2">The sequence shown here is derived from an EMBL/GenBank/DDBJ whole genome shotgun (WGS) entry which is preliminary data.</text>
</comment>
<keyword evidence="3" id="KW-1185">Reference proteome</keyword>